<dbReference type="EMBL" id="JAJPWV010000001">
    <property type="protein sequence ID" value="MCD8739136.1"/>
    <property type="molecule type" value="Genomic_DNA"/>
</dbReference>
<name>A0ABS8TW73_9SPHI</name>
<keyword evidence="3" id="KW-1185">Reference proteome</keyword>
<dbReference type="Proteomes" id="UP001199919">
    <property type="component" value="Unassembled WGS sequence"/>
</dbReference>
<protein>
    <submittedName>
        <fullName evidence="2">DUF1772 domain-containing protein</fullName>
    </submittedName>
</protein>
<comment type="caution">
    <text evidence="2">The sequence shown here is derived from an EMBL/GenBank/DDBJ whole genome shotgun (WGS) entry which is preliminary data.</text>
</comment>
<evidence type="ECO:0000256" key="1">
    <source>
        <dbReference type="SAM" id="Phobius"/>
    </source>
</evidence>
<accession>A0ABS8TW73</accession>
<feature type="transmembrane region" description="Helical" evidence="1">
    <location>
        <begin position="6"/>
        <end position="29"/>
    </location>
</feature>
<organism evidence="2 3">
    <name type="scientific">Mucilaginibacter roseus</name>
    <dbReference type="NCBI Taxonomy" id="1528868"/>
    <lineage>
        <taxon>Bacteria</taxon>
        <taxon>Pseudomonadati</taxon>
        <taxon>Bacteroidota</taxon>
        <taxon>Sphingobacteriia</taxon>
        <taxon>Sphingobacteriales</taxon>
        <taxon>Sphingobacteriaceae</taxon>
        <taxon>Mucilaginibacter</taxon>
    </lineage>
</organism>
<reference evidence="2 3" key="1">
    <citation type="submission" date="2021-12" db="EMBL/GenBank/DDBJ databases">
        <title>Mucilaginibacter roseus genome.</title>
        <authorList>
            <person name="Ferreira J.R."/>
            <person name="Newman J.D."/>
        </authorList>
    </citation>
    <scope>NUCLEOTIDE SEQUENCE [LARGE SCALE GENOMIC DNA]</scope>
    <source>
        <strain evidence="2 3">LMG 28454</strain>
    </source>
</reference>
<gene>
    <name evidence="2" type="ORF">LT679_00865</name>
</gene>
<dbReference type="RefSeq" id="WP_232175009.1">
    <property type="nucleotide sequence ID" value="NZ_JAJPWV010000001.1"/>
</dbReference>
<keyword evidence="1" id="KW-0812">Transmembrane</keyword>
<feature type="transmembrane region" description="Helical" evidence="1">
    <location>
        <begin position="79"/>
        <end position="100"/>
    </location>
</feature>
<sequence length="153" mass="16621">MLINQILATLAVLAVGVVYGTDVFHAIVVKKAATLSSDKSIADLIGHTHLIADKRMPIIGATGLLSCLILTAINYNIHIAMYSGLASVSLILHLVIYLTIAKPINQTMSKAALNKQMPTNIRQLQQRWDSVIIYRAIALTIAMIALILGLFEM</sequence>
<feature type="transmembrane region" description="Helical" evidence="1">
    <location>
        <begin position="132"/>
        <end position="151"/>
    </location>
</feature>
<keyword evidence="1" id="KW-1133">Transmembrane helix</keyword>
<proteinExistence type="predicted"/>
<evidence type="ECO:0000313" key="3">
    <source>
        <dbReference type="Proteomes" id="UP001199919"/>
    </source>
</evidence>
<evidence type="ECO:0000313" key="2">
    <source>
        <dbReference type="EMBL" id="MCD8739136.1"/>
    </source>
</evidence>
<keyword evidence="1" id="KW-0472">Membrane</keyword>
<feature type="transmembrane region" description="Helical" evidence="1">
    <location>
        <begin position="56"/>
        <end position="73"/>
    </location>
</feature>